<name>A0AAV4BXT9_9GAST</name>
<comment type="caution">
    <text evidence="1">The sequence shown here is derived from an EMBL/GenBank/DDBJ whole genome shotgun (WGS) entry which is preliminary data.</text>
</comment>
<dbReference type="AlphaFoldDB" id="A0AAV4BXT9"/>
<organism evidence="1 2">
    <name type="scientific">Plakobranchus ocellatus</name>
    <dbReference type="NCBI Taxonomy" id="259542"/>
    <lineage>
        <taxon>Eukaryota</taxon>
        <taxon>Metazoa</taxon>
        <taxon>Spiralia</taxon>
        <taxon>Lophotrochozoa</taxon>
        <taxon>Mollusca</taxon>
        <taxon>Gastropoda</taxon>
        <taxon>Heterobranchia</taxon>
        <taxon>Euthyneura</taxon>
        <taxon>Panpulmonata</taxon>
        <taxon>Sacoglossa</taxon>
        <taxon>Placobranchoidea</taxon>
        <taxon>Plakobranchidae</taxon>
        <taxon>Plakobranchus</taxon>
    </lineage>
</organism>
<dbReference type="EMBL" id="BLXT01005595">
    <property type="protein sequence ID" value="GFO24147.1"/>
    <property type="molecule type" value="Genomic_DNA"/>
</dbReference>
<reference evidence="1 2" key="1">
    <citation type="journal article" date="2021" name="Elife">
        <title>Chloroplast acquisition without the gene transfer in kleptoplastic sea slugs, Plakobranchus ocellatus.</title>
        <authorList>
            <person name="Maeda T."/>
            <person name="Takahashi S."/>
            <person name="Yoshida T."/>
            <person name="Shimamura S."/>
            <person name="Takaki Y."/>
            <person name="Nagai Y."/>
            <person name="Toyoda A."/>
            <person name="Suzuki Y."/>
            <person name="Arimoto A."/>
            <person name="Ishii H."/>
            <person name="Satoh N."/>
            <person name="Nishiyama T."/>
            <person name="Hasebe M."/>
            <person name="Maruyama T."/>
            <person name="Minagawa J."/>
            <person name="Obokata J."/>
            <person name="Shigenobu S."/>
        </authorList>
    </citation>
    <scope>NUCLEOTIDE SEQUENCE [LARGE SCALE GENOMIC DNA]</scope>
</reference>
<keyword evidence="2" id="KW-1185">Reference proteome</keyword>
<proteinExistence type="predicted"/>
<accession>A0AAV4BXT9</accession>
<evidence type="ECO:0008006" key="3">
    <source>
        <dbReference type="Google" id="ProtNLM"/>
    </source>
</evidence>
<sequence length="95" mass="10841">MTRQRNLCIIFAAVVMATRSRRQRIMLTGLLDHPPWRLPAISWHSDKHAEPLLPIPRKVDTQWWQNNRIVLGSTGGAGASLLRKDLYCVTPVQTL</sequence>
<dbReference type="Proteomes" id="UP000735302">
    <property type="component" value="Unassembled WGS sequence"/>
</dbReference>
<evidence type="ECO:0000313" key="2">
    <source>
        <dbReference type="Proteomes" id="UP000735302"/>
    </source>
</evidence>
<protein>
    <recommendedName>
        <fullName evidence="3">Secreted protein</fullName>
    </recommendedName>
</protein>
<gene>
    <name evidence="1" type="ORF">PoB_005065200</name>
</gene>
<evidence type="ECO:0000313" key="1">
    <source>
        <dbReference type="EMBL" id="GFO24147.1"/>
    </source>
</evidence>